<dbReference type="Proteomes" id="UP000600449">
    <property type="component" value="Unassembled WGS sequence"/>
</dbReference>
<organism evidence="2 3">
    <name type="scientific">Salinarimonas ramus</name>
    <dbReference type="NCBI Taxonomy" id="690164"/>
    <lineage>
        <taxon>Bacteria</taxon>
        <taxon>Pseudomonadati</taxon>
        <taxon>Pseudomonadota</taxon>
        <taxon>Alphaproteobacteria</taxon>
        <taxon>Hyphomicrobiales</taxon>
        <taxon>Salinarimonadaceae</taxon>
        <taxon>Salinarimonas</taxon>
    </lineage>
</organism>
<name>A0A917QHZ3_9HYPH</name>
<evidence type="ECO:0000313" key="2">
    <source>
        <dbReference type="EMBL" id="GGK51452.1"/>
    </source>
</evidence>
<keyword evidence="3" id="KW-1185">Reference proteome</keyword>
<comment type="caution">
    <text evidence="2">The sequence shown here is derived from an EMBL/GenBank/DDBJ whole genome shotgun (WGS) entry which is preliminary data.</text>
</comment>
<dbReference type="RefSeq" id="WP_188915340.1">
    <property type="nucleotide sequence ID" value="NZ_BMMF01000015.1"/>
</dbReference>
<dbReference type="EMBL" id="BMMF01000015">
    <property type="protein sequence ID" value="GGK51452.1"/>
    <property type="molecule type" value="Genomic_DNA"/>
</dbReference>
<dbReference type="AlphaFoldDB" id="A0A917QHZ3"/>
<dbReference type="InterPro" id="IPR045601">
    <property type="entry name" value="DUF6455"/>
</dbReference>
<feature type="domain" description="DUF6455" evidence="1">
    <location>
        <begin position="8"/>
        <end position="76"/>
    </location>
</feature>
<gene>
    <name evidence="2" type="ORF">GCM10011322_43090</name>
</gene>
<dbReference type="Pfam" id="PF20056">
    <property type="entry name" value="DUF6455"/>
    <property type="match status" value="1"/>
</dbReference>
<evidence type="ECO:0000259" key="1">
    <source>
        <dbReference type="Pfam" id="PF20056"/>
    </source>
</evidence>
<reference evidence="2 3" key="1">
    <citation type="journal article" date="2014" name="Int. J. Syst. Evol. Microbiol.">
        <title>Complete genome sequence of Corynebacterium casei LMG S-19264T (=DSM 44701T), isolated from a smear-ripened cheese.</title>
        <authorList>
            <consortium name="US DOE Joint Genome Institute (JGI-PGF)"/>
            <person name="Walter F."/>
            <person name="Albersmeier A."/>
            <person name="Kalinowski J."/>
            <person name="Ruckert C."/>
        </authorList>
    </citation>
    <scope>NUCLEOTIDE SEQUENCE [LARGE SCALE GENOMIC DNA]</scope>
    <source>
        <strain evidence="2 3">CGMCC 1.9161</strain>
    </source>
</reference>
<proteinExistence type="predicted"/>
<protein>
    <recommendedName>
        <fullName evidence="1">DUF6455 domain-containing protein</fullName>
    </recommendedName>
</protein>
<evidence type="ECO:0000313" key="3">
    <source>
        <dbReference type="Proteomes" id="UP000600449"/>
    </source>
</evidence>
<sequence>MLSILTARTQANAESFRRMCDRTGYDPARAGEHPLAFALAARRCVFCRRTEACRVYLETPGDEAPDFCPNAFFFETRGEI</sequence>
<accession>A0A917QHZ3</accession>